<dbReference type="SUPFAM" id="SSF47459">
    <property type="entry name" value="HLH, helix-loop-helix DNA-binding domain"/>
    <property type="match status" value="1"/>
</dbReference>
<feature type="compositionally biased region" description="Polar residues" evidence="9">
    <location>
        <begin position="186"/>
        <end position="200"/>
    </location>
</feature>
<evidence type="ECO:0000313" key="11">
    <source>
        <dbReference type="EMBL" id="CAJ1058312.1"/>
    </source>
</evidence>
<keyword evidence="5" id="KW-0238">DNA-binding</keyword>
<name>A0AAV1FAG7_XYRNO</name>
<dbReference type="InterPro" id="IPR036638">
    <property type="entry name" value="HLH_DNA-bd_sf"/>
</dbReference>
<protein>
    <submittedName>
        <fullName evidence="11">Hairy-related 5</fullName>
    </submittedName>
</protein>
<keyword evidence="2" id="KW-0217">Developmental protein</keyword>
<feature type="domain" description="BHLH" evidence="10">
    <location>
        <begin position="59"/>
        <end position="116"/>
    </location>
</feature>
<feature type="compositionally biased region" description="Basic residues" evidence="9">
    <location>
        <begin position="53"/>
        <end position="67"/>
    </location>
</feature>
<dbReference type="InterPro" id="IPR032644">
    <property type="entry name" value="HES-7_bHLH-O"/>
</dbReference>
<dbReference type="EMBL" id="OY660869">
    <property type="protein sequence ID" value="CAJ1058312.1"/>
    <property type="molecule type" value="Genomic_DNA"/>
</dbReference>
<evidence type="ECO:0000259" key="10">
    <source>
        <dbReference type="PROSITE" id="PS50888"/>
    </source>
</evidence>
<keyword evidence="7" id="KW-0539">Nucleus</keyword>
<dbReference type="PANTHER" id="PTHR10985">
    <property type="entry name" value="BASIC HELIX-LOOP-HELIX TRANSCRIPTION FACTOR, HES-RELATED"/>
    <property type="match status" value="1"/>
</dbReference>
<reference evidence="11" key="1">
    <citation type="submission" date="2023-08" db="EMBL/GenBank/DDBJ databases">
        <authorList>
            <person name="Alioto T."/>
            <person name="Alioto T."/>
            <person name="Gomez Garrido J."/>
        </authorList>
    </citation>
    <scope>NUCLEOTIDE SEQUENCE</scope>
</reference>
<gene>
    <name evidence="11" type="ORF">XNOV1_A019653</name>
</gene>
<keyword evidence="3" id="KW-0678">Repressor</keyword>
<dbReference type="PROSITE" id="PS50888">
    <property type="entry name" value="BHLH"/>
    <property type="match status" value="1"/>
</dbReference>
<evidence type="ECO:0000256" key="7">
    <source>
        <dbReference type="ARBA" id="ARBA00023242"/>
    </source>
</evidence>
<evidence type="ECO:0000256" key="9">
    <source>
        <dbReference type="SAM" id="MobiDB-lite"/>
    </source>
</evidence>
<evidence type="ECO:0000313" key="12">
    <source>
        <dbReference type="Proteomes" id="UP001178508"/>
    </source>
</evidence>
<evidence type="ECO:0000256" key="2">
    <source>
        <dbReference type="ARBA" id="ARBA00022473"/>
    </source>
</evidence>
<dbReference type="Proteomes" id="UP001178508">
    <property type="component" value="Chromosome 6"/>
</dbReference>
<keyword evidence="6" id="KW-0804">Transcription</keyword>
<dbReference type="GO" id="GO:0005634">
    <property type="term" value="C:nucleus"/>
    <property type="evidence" value="ECO:0007669"/>
    <property type="project" value="UniProtKB-SubCell"/>
</dbReference>
<dbReference type="CDD" id="cd11462">
    <property type="entry name" value="bHLH-O_HES7"/>
    <property type="match status" value="1"/>
</dbReference>
<evidence type="ECO:0000256" key="4">
    <source>
        <dbReference type="ARBA" id="ARBA00023015"/>
    </source>
</evidence>
<feature type="region of interest" description="Disordered" evidence="9">
    <location>
        <begin position="43"/>
        <end position="67"/>
    </location>
</feature>
<feature type="region of interest" description="Disordered" evidence="9">
    <location>
        <begin position="117"/>
        <end position="145"/>
    </location>
</feature>
<comment type="subcellular location">
    <subcellularLocation>
        <location evidence="1">Nucleus</location>
    </subcellularLocation>
</comment>
<dbReference type="Gene3D" id="4.10.280.10">
    <property type="entry name" value="Helix-loop-helix DNA-binding domain"/>
    <property type="match status" value="1"/>
</dbReference>
<evidence type="ECO:0000256" key="3">
    <source>
        <dbReference type="ARBA" id="ARBA00022491"/>
    </source>
</evidence>
<dbReference type="InterPro" id="IPR011598">
    <property type="entry name" value="bHLH_dom"/>
</dbReference>
<dbReference type="GO" id="GO:0046983">
    <property type="term" value="F:protein dimerization activity"/>
    <property type="evidence" value="ECO:0007669"/>
    <property type="project" value="InterPro"/>
</dbReference>
<evidence type="ECO:0000256" key="5">
    <source>
        <dbReference type="ARBA" id="ARBA00023125"/>
    </source>
</evidence>
<dbReference type="FunFam" id="4.10.280.10:FF:000063">
    <property type="entry name" value="transcription factor HES-7 isoform X1"/>
    <property type="match status" value="1"/>
</dbReference>
<dbReference type="InterPro" id="IPR050370">
    <property type="entry name" value="HES_HEY"/>
</dbReference>
<accession>A0AAV1FAG7</accession>
<dbReference type="SMART" id="SM00353">
    <property type="entry name" value="HLH"/>
    <property type="match status" value="1"/>
</dbReference>
<dbReference type="AlphaFoldDB" id="A0AAV1FAG7"/>
<sequence length="255" mass="29476">MTERRVSCGRGYLRGYQQNAAGHTHVGFFFGFIRDRRESTSNMKALTSPGTPHGKHRTMRRVSKPVMEKRRRERINHSLESLRLLMLENTDDERLKNPRVEKAEILECVVQFLKTEKEEQREHRATKRARTGEESPTVSSRESFHNGMRSCLLRVSHFITNQSQESERNGEDPVRTSFEHLEPKTHPSSPRHAQTPTPQSVQAALAPKNLSLHQRGFFHPYKRSMSELHCDTSLLLSSTTGFAHSTDPVWRPWPQ</sequence>
<dbReference type="Pfam" id="PF00010">
    <property type="entry name" value="HLH"/>
    <property type="match status" value="1"/>
</dbReference>
<evidence type="ECO:0000256" key="1">
    <source>
        <dbReference type="ARBA" id="ARBA00004123"/>
    </source>
</evidence>
<proteinExistence type="predicted"/>
<organism evidence="11 12">
    <name type="scientific">Xyrichtys novacula</name>
    <name type="common">Pearly razorfish</name>
    <name type="synonym">Hemipteronotus novacula</name>
    <dbReference type="NCBI Taxonomy" id="13765"/>
    <lineage>
        <taxon>Eukaryota</taxon>
        <taxon>Metazoa</taxon>
        <taxon>Chordata</taxon>
        <taxon>Craniata</taxon>
        <taxon>Vertebrata</taxon>
        <taxon>Euteleostomi</taxon>
        <taxon>Actinopterygii</taxon>
        <taxon>Neopterygii</taxon>
        <taxon>Teleostei</taxon>
        <taxon>Neoteleostei</taxon>
        <taxon>Acanthomorphata</taxon>
        <taxon>Eupercaria</taxon>
        <taxon>Labriformes</taxon>
        <taxon>Labridae</taxon>
        <taxon>Xyrichtys</taxon>
    </lineage>
</organism>
<keyword evidence="12" id="KW-1185">Reference proteome</keyword>
<feature type="region of interest" description="Disordered" evidence="9">
    <location>
        <begin position="180"/>
        <end position="200"/>
    </location>
</feature>
<keyword evidence="4" id="KW-0805">Transcription regulation</keyword>
<comment type="subunit">
    <text evidence="8">Transcription repression requires formation of a complex with a corepressor protein of the Groucho/TLE family.</text>
</comment>
<evidence type="ECO:0000256" key="6">
    <source>
        <dbReference type="ARBA" id="ARBA00023163"/>
    </source>
</evidence>
<evidence type="ECO:0000256" key="8">
    <source>
        <dbReference type="ARBA" id="ARBA00023791"/>
    </source>
</evidence>
<dbReference type="GO" id="GO:0003677">
    <property type="term" value="F:DNA binding"/>
    <property type="evidence" value="ECO:0007669"/>
    <property type="project" value="UniProtKB-KW"/>
</dbReference>